<protein>
    <submittedName>
        <fullName evidence="2">Uncharacterized protein</fullName>
    </submittedName>
</protein>
<reference evidence="2 3" key="1">
    <citation type="submission" date="2016-10" db="EMBL/GenBank/DDBJ databases">
        <authorList>
            <person name="de Groot N.N."/>
        </authorList>
    </citation>
    <scope>NUCLEOTIDE SEQUENCE [LARGE SCALE GENOMIC DNA]</scope>
    <source>
        <strain evidence="2 3">LMG 27941</strain>
    </source>
</reference>
<evidence type="ECO:0000313" key="3">
    <source>
        <dbReference type="Proteomes" id="UP000199221"/>
    </source>
</evidence>
<feature type="compositionally biased region" description="Acidic residues" evidence="1">
    <location>
        <begin position="23"/>
        <end position="35"/>
    </location>
</feature>
<accession>A0A1H8Z3D3</accession>
<evidence type="ECO:0000313" key="2">
    <source>
        <dbReference type="EMBL" id="SEP58886.1"/>
    </source>
</evidence>
<feature type="compositionally biased region" description="Polar residues" evidence="1">
    <location>
        <begin position="1"/>
        <end position="10"/>
    </location>
</feature>
<name>A0A1H8Z3D3_9PSED</name>
<dbReference type="Proteomes" id="UP000199221">
    <property type="component" value="Unassembled WGS sequence"/>
</dbReference>
<proteinExistence type="predicted"/>
<evidence type="ECO:0000256" key="1">
    <source>
        <dbReference type="SAM" id="MobiDB-lite"/>
    </source>
</evidence>
<sequence>MEATPMNSETEPGDVQAPPAPTEADDEEPEVLPDDPDIKGLPGETRQPA</sequence>
<gene>
    <name evidence="2" type="ORF">SAMN05216230_1016</name>
</gene>
<feature type="region of interest" description="Disordered" evidence="1">
    <location>
        <begin position="1"/>
        <end position="49"/>
    </location>
</feature>
<dbReference type="AlphaFoldDB" id="A0A1H8Z3D3"/>
<organism evidence="2 3">
    <name type="scientific">Pseudomonas soli</name>
    <dbReference type="NCBI Taxonomy" id="1306993"/>
    <lineage>
        <taxon>Bacteria</taxon>
        <taxon>Pseudomonadati</taxon>
        <taxon>Pseudomonadota</taxon>
        <taxon>Gammaproteobacteria</taxon>
        <taxon>Pseudomonadales</taxon>
        <taxon>Pseudomonadaceae</taxon>
        <taxon>Pseudomonas</taxon>
    </lineage>
</organism>
<dbReference type="EMBL" id="FOEQ01000001">
    <property type="protein sequence ID" value="SEP58886.1"/>
    <property type="molecule type" value="Genomic_DNA"/>
</dbReference>